<name>A0A392VJT9_9FABA</name>
<feature type="non-terminal residue" evidence="1">
    <location>
        <position position="29"/>
    </location>
</feature>
<protein>
    <submittedName>
        <fullName evidence="1">Uncharacterized protein</fullName>
    </submittedName>
</protein>
<accession>A0A392VJT9</accession>
<evidence type="ECO:0000313" key="1">
    <source>
        <dbReference type="EMBL" id="MCI87692.1"/>
    </source>
</evidence>
<reference evidence="1 2" key="1">
    <citation type="journal article" date="2018" name="Front. Plant Sci.">
        <title>Red Clover (Trifolium pratense) and Zigzag Clover (T. medium) - A Picture of Genomic Similarities and Differences.</title>
        <authorList>
            <person name="Dluhosova J."/>
            <person name="Istvanek J."/>
            <person name="Nedelnik J."/>
            <person name="Repkova J."/>
        </authorList>
    </citation>
    <scope>NUCLEOTIDE SEQUENCE [LARGE SCALE GENOMIC DNA]</scope>
    <source>
        <strain evidence="2">cv. 10/8</strain>
        <tissue evidence="1">Leaf</tissue>
    </source>
</reference>
<comment type="caution">
    <text evidence="1">The sequence shown here is derived from an EMBL/GenBank/DDBJ whole genome shotgun (WGS) entry which is preliminary data.</text>
</comment>
<proteinExistence type="predicted"/>
<dbReference type="EMBL" id="LXQA011172896">
    <property type="protein sequence ID" value="MCI87692.1"/>
    <property type="molecule type" value="Genomic_DNA"/>
</dbReference>
<dbReference type="Proteomes" id="UP000265520">
    <property type="component" value="Unassembled WGS sequence"/>
</dbReference>
<keyword evidence="2" id="KW-1185">Reference proteome</keyword>
<evidence type="ECO:0000313" key="2">
    <source>
        <dbReference type="Proteomes" id="UP000265520"/>
    </source>
</evidence>
<organism evidence="1 2">
    <name type="scientific">Trifolium medium</name>
    <dbReference type="NCBI Taxonomy" id="97028"/>
    <lineage>
        <taxon>Eukaryota</taxon>
        <taxon>Viridiplantae</taxon>
        <taxon>Streptophyta</taxon>
        <taxon>Embryophyta</taxon>
        <taxon>Tracheophyta</taxon>
        <taxon>Spermatophyta</taxon>
        <taxon>Magnoliopsida</taxon>
        <taxon>eudicotyledons</taxon>
        <taxon>Gunneridae</taxon>
        <taxon>Pentapetalae</taxon>
        <taxon>rosids</taxon>
        <taxon>fabids</taxon>
        <taxon>Fabales</taxon>
        <taxon>Fabaceae</taxon>
        <taxon>Papilionoideae</taxon>
        <taxon>50 kb inversion clade</taxon>
        <taxon>NPAAA clade</taxon>
        <taxon>Hologalegina</taxon>
        <taxon>IRL clade</taxon>
        <taxon>Trifolieae</taxon>
        <taxon>Trifolium</taxon>
    </lineage>
</organism>
<dbReference type="AlphaFoldDB" id="A0A392VJT9"/>
<sequence length="29" mass="3146">MNLGHDNSPLSGVVNKFSQVAALDQFLDE</sequence>